<organism evidence="4 5">
    <name type="scientific">Adhaeribacter arboris</name>
    <dbReference type="NCBI Taxonomy" id="2072846"/>
    <lineage>
        <taxon>Bacteria</taxon>
        <taxon>Pseudomonadati</taxon>
        <taxon>Bacteroidota</taxon>
        <taxon>Cytophagia</taxon>
        <taxon>Cytophagales</taxon>
        <taxon>Hymenobacteraceae</taxon>
        <taxon>Adhaeribacter</taxon>
    </lineage>
</organism>
<evidence type="ECO:0008006" key="6">
    <source>
        <dbReference type="Google" id="ProtNLM"/>
    </source>
</evidence>
<evidence type="ECO:0000256" key="3">
    <source>
        <dbReference type="RuleBase" id="RU000363"/>
    </source>
</evidence>
<dbReference type="InterPro" id="IPR036291">
    <property type="entry name" value="NAD(P)-bd_dom_sf"/>
</dbReference>
<sequence>MNATQSKIALITGASSGIGFELTRCFARDGYGVIMTAHYPDKLTDAAQKIQQEFPEVLVDTIACDLSKDGAAQQLYEQVQQRGQQIDFLINNAGFGERGSFLETDLEKEIALIHLNIIALVSLTKFFVQDMVKRGSGKILQLGSVASFIPHPLLSVYAASKAFILSFTEALQVELKDTGISLTLLCPPPTETNFFEVAHMENTKIANSSQVQSAVDVAEEGYKGLMNGDARVLPTLVAKMYAAQGLTLPDSWNAAITKKQLENVKE</sequence>
<dbReference type="GO" id="GO:0016020">
    <property type="term" value="C:membrane"/>
    <property type="evidence" value="ECO:0007669"/>
    <property type="project" value="TreeGrafter"/>
</dbReference>
<dbReference type="PANTHER" id="PTHR44196:SF2">
    <property type="entry name" value="SHORT-CHAIN DEHYDROGENASE-RELATED"/>
    <property type="match status" value="1"/>
</dbReference>
<dbReference type="AlphaFoldDB" id="A0A2T2YFL0"/>
<dbReference type="PRINTS" id="PR00081">
    <property type="entry name" value="GDHRDH"/>
</dbReference>
<protein>
    <recommendedName>
        <fullName evidence="6">Short-chain dehydrogenase</fullName>
    </recommendedName>
</protein>
<dbReference type="InterPro" id="IPR002347">
    <property type="entry name" value="SDR_fam"/>
</dbReference>
<keyword evidence="2" id="KW-0560">Oxidoreductase</keyword>
<dbReference type="SUPFAM" id="SSF51735">
    <property type="entry name" value="NAD(P)-binding Rossmann-fold domains"/>
    <property type="match status" value="1"/>
</dbReference>
<dbReference type="EMBL" id="PYFT01000001">
    <property type="protein sequence ID" value="PSR54284.1"/>
    <property type="molecule type" value="Genomic_DNA"/>
</dbReference>
<dbReference type="Proteomes" id="UP000240357">
    <property type="component" value="Unassembled WGS sequence"/>
</dbReference>
<dbReference type="GO" id="GO:0016491">
    <property type="term" value="F:oxidoreductase activity"/>
    <property type="evidence" value="ECO:0007669"/>
    <property type="project" value="UniProtKB-KW"/>
</dbReference>
<comment type="similarity">
    <text evidence="1 3">Belongs to the short-chain dehydrogenases/reductases (SDR) family.</text>
</comment>
<dbReference type="CDD" id="cd05233">
    <property type="entry name" value="SDR_c"/>
    <property type="match status" value="1"/>
</dbReference>
<name>A0A2T2YFL0_9BACT</name>
<dbReference type="PANTHER" id="PTHR44196">
    <property type="entry name" value="DEHYDROGENASE/REDUCTASE SDR FAMILY MEMBER 7B"/>
    <property type="match status" value="1"/>
</dbReference>
<dbReference type="PIRSF" id="PIRSF000126">
    <property type="entry name" value="11-beta-HSD1"/>
    <property type="match status" value="1"/>
</dbReference>
<gene>
    <name evidence="4" type="ORF">AHMF7605_12510</name>
</gene>
<comment type="caution">
    <text evidence="4">The sequence shown here is derived from an EMBL/GenBank/DDBJ whole genome shotgun (WGS) entry which is preliminary data.</text>
</comment>
<dbReference type="Gene3D" id="3.40.50.720">
    <property type="entry name" value="NAD(P)-binding Rossmann-like Domain"/>
    <property type="match status" value="1"/>
</dbReference>
<accession>A0A2T2YFL0</accession>
<evidence type="ECO:0000313" key="4">
    <source>
        <dbReference type="EMBL" id="PSR54284.1"/>
    </source>
</evidence>
<reference evidence="4 5" key="1">
    <citation type="submission" date="2018-03" db="EMBL/GenBank/DDBJ databases">
        <title>Adhaeribacter sp. HMF7605 Genome sequencing and assembly.</title>
        <authorList>
            <person name="Kang H."/>
            <person name="Kang J."/>
            <person name="Cha I."/>
            <person name="Kim H."/>
            <person name="Joh K."/>
        </authorList>
    </citation>
    <scope>NUCLEOTIDE SEQUENCE [LARGE SCALE GENOMIC DNA]</scope>
    <source>
        <strain evidence="4 5">HMF7605</strain>
    </source>
</reference>
<dbReference type="OrthoDB" id="9808814at2"/>
<evidence type="ECO:0000256" key="1">
    <source>
        <dbReference type="ARBA" id="ARBA00006484"/>
    </source>
</evidence>
<dbReference type="Pfam" id="PF00106">
    <property type="entry name" value="adh_short"/>
    <property type="match status" value="1"/>
</dbReference>
<proteinExistence type="inferred from homology"/>
<dbReference type="InterPro" id="IPR020904">
    <property type="entry name" value="Sc_DH/Rdtase_CS"/>
</dbReference>
<dbReference type="PROSITE" id="PS00061">
    <property type="entry name" value="ADH_SHORT"/>
    <property type="match status" value="1"/>
</dbReference>
<dbReference type="RefSeq" id="WP_106929818.1">
    <property type="nucleotide sequence ID" value="NZ_PYFT01000001.1"/>
</dbReference>
<dbReference type="PRINTS" id="PR00080">
    <property type="entry name" value="SDRFAMILY"/>
</dbReference>
<keyword evidence="5" id="KW-1185">Reference proteome</keyword>
<evidence type="ECO:0000313" key="5">
    <source>
        <dbReference type="Proteomes" id="UP000240357"/>
    </source>
</evidence>
<evidence type="ECO:0000256" key="2">
    <source>
        <dbReference type="ARBA" id="ARBA00023002"/>
    </source>
</evidence>